<dbReference type="Proteomes" id="UP000333828">
    <property type="component" value="Unassembled WGS sequence"/>
</dbReference>
<dbReference type="AlphaFoldDB" id="A0A5E4YIJ4"/>
<dbReference type="EMBL" id="CABPSI010000005">
    <property type="protein sequence ID" value="VVE48584.1"/>
    <property type="molecule type" value="Genomic_DNA"/>
</dbReference>
<protein>
    <submittedName>
        <fullName evidence="1">D-alanyl-D-alanine carboxypeptidase DacC</fullName>
        <ecNumber evidence="1">3.4.16.4</ecNumber>
    </submittedName>
</protein>
<dbReference type="EC" id="3.4.16.4" evidence="1"/>
<dbReference type="GO" id="GO:0006508">
    <property type="term" value="P:proteolysis"/>
    <property type="evidence" value="ECO:0007669"/>
    <property type="project" value="InterPro"/>
</dbReference>
<keyword evidence="1" id="KW-0378">Hydrolase</keyword>
<keyword evidence="1" id="KW-0645">Protease</keyword>
<dbReference type="InterPro" id="IPR000667">
    <property type="entry name" value="Peptidase_S13"/>
</dbReference>
<dbReference type="InterPro" id="IPR012338">
    <property type="entry name" value="Beta-lactam/transpept-like"/>
</dbReference>
<dbReference type="SUPFAM" id="SSF56601">
    <property type="entry name" value="beta-lactamase/transpeptidase-like"/>
    <property type="match status" value="1"/>
</dbReference>
<organism evidence="1 2">
    <name type="scientific">Pandoraea iniqua</name>
    <dbReference type="NCBI Taxonomy" id="2508288"/>
    <lineage>
        <taxon>Bacteria</taxon>
        <taxon>Pseudomonadati</taxon>
        <taxon>Pseudomonadota</taxon>
        <taxon>Betaproteobacteria</taxon>
        <taxon>Burkholderiales</taxon>
        <taxon>Burkholderiaceae</taxon>
        <taxon>Pandoraea</taxon>
    </lineage>
</organism>
<proteinExistence type="predicted"/>
<name>A0A5E4YIJ4_9BURK</name>
<keyword evidence="2" id="KW-1185">Reference proteome</keyword>
<reference evidence="1 2" key="1">
    <citation type="submission" date="2019-08" db="EMBL/GenBank/DDBJ databases">
        <authorList>
            <person name="Peeters C."/>
        </authorList>
    </citation>
    <scope>NUCLEOTIDE SEQUENCE [LARGE SCALE GENOMIC DNA]</scope>
    <source>
        <strain evidence="1 2">LMG 31115</strain>
    </source>
</reference>
<accession>A0A5E4YIJ4</accession>
<evidence type="ECO:0000313" key="2">
    <source>
        <dbReference type="Proteomes" id="UP000333828"/>
    </source>
</evidence>
<dbReference type="Gene3D" id="3.50.80.20">
    <property type="entry name" value="D-Ala-D-Ala carboxypeptidase C, peptidase S13"/>
    <property type="match status" value="1"/>
</dbReference>
<dbReference type="Pfam" id="PF02113">
    <property type="entry name" value="Peptidase_S13"/>
    <property type="match status" value="1"/>
</dbReference>
<keyword evidence="1" id="KW-0121">Carboxypeptidase</keyword>
<sequence length="154" mass="16368">MQGIDYLTLAKAVASVGIHTIQGDLVFDDTWFDTERFAPGWAQEDESAAVDAPPILALTLSPDGRFWPATVNVRVTPGDVIGAPLLVQVEPPNSYVKVISTGVTGADKPVTIAHEHVTETIWARGLAQRPLRPHLDVTAGCLSATEYGAQGLAP</sequence>
<dbReference type="GO" id="GO:0009002">
    <property type="term" value="F:serine-type D-Ala-D-Ala carboxypeptidase activity"/>
    <property type="evidence" value="ECO:0007669"/>
    <property type="project" value="UniProtKB-EC"/>
</dbReference>
<gene>
    <name evidence="1" type="primary">dacC_2</name>
    <name evidence="1" type="ORF">PIN31115_04531</name>
</gene>
<evidence type="ECO:0000313" key="1">
    <source>
        <dbReference type="EMBL" id="VVE48584.1"/>
    </source>
</evidence>